<evidence type="ECO:0000313" key="1">
    <source>
        <dbReference type="EMBL" id="KAF2633652.1"/>
    </source>
</evidence>
<dbReference type="EMBL" id="MU006701">
    <property type="protein sequence ID" value="KAF2633652.1"/>
    <property type="molecule type" value="Genomic_DNA"/>
</dbReference>
<name>A0ACB6SK06_9PLEO</name>
<sequence length="188" mass="20766">MIEADIVRLSSIPWAANLINDKRWTPTPSSNQIPKPTGEDSFFAETLDTGRTIRTMLTLRPTKEEEGDLAYKELLVILDLGDGLNGYAQVLHGGFAATLLDETCGGLIQLNVFEKAKRLGPQHVVNYLTAYLKTIYKKPVPVPGPVLCTAKIERQDGRKLYVRATIEDGAGTVYTTGECMFIQVKPKL</sequence>
<organism evidence="1 2">
    <name type="scientific">Macroventuria anomochaeta</name>
    <dbReference type="NCBI Taxonomy" id="301207"/>
    <lineage>
        <taxon>Eukaryota</taxon>
        <taxon>Fungi</taxon>
        <taxon>Dikarya</taxon>
        <taxon>Ascomycota</taxon>
        <taxon>Pezizomycotina</taxon>
        <taxon>Dothideomycetes</taxon>
        <taxon>Pleosporomycetidae</taxon>
        <taxon>Pleosporales</taxon>
        <taxon>Pleosporineae</taxon>
        <taxon>Didymellaceae</taxon>
        <taxon>Macroventuria</taxon>
    </lineage>
</organism>
<evidence type="ECO:0000313" key="2">
    <source>
        <dbReference type="Proteomes" id="UP000799754"/>
    </source>
</evidence>
<gene>
    <name evidence="1" type="ORF">BU25DRAFT_356210</name>
</gene>
<reference evidence="1" key="1">
    <citation type="journal article" date="2020" name="Stud. Mycol.">
        <title>101 Dothideomycetes genomes: a test case for predicting lifestyles and emergence of pathogens.</title>
        <authorList>
            <person name="Haridas S."/>
            <person name="Albert R."/>
            <person name="Binder M."/>
            <person name="Bloem J."/>
            <person name="Labutti K."/>
            <person name="Salamov A."/>
            <person name="Andreopoulos B."/>
            <person name="Baker S."/>
            <person name="Barry K."/>
            <person name="Bills G."/>
            <person name="Bluhm B."/>
            <person name="Cannon C."/>
            <person name="Castanera R."/>
            <person name="Culley D."/>
            <person name="Daum C."/>
            <person name="Ezra D."/>
            <person name="Gonzalez J."/>
            <person name="Henrissat B."/>
            <person name="Kuo A."/>
            <person name="Liang C."/>
            <person name="Lipzen A."/>
            <person name="Lutzoni F."/>
            <person name="Magnuson J."/>
            <person name="Mondo S."/>
            <person name="Nolan M."/>
            <person name="Ohm R."/>
            <person name="Pangilinan J."/>
            <person name="Park H.-J."/>
            <person name="Ramirez L."/>
            <person name="Alfaro M."/>
            <person name="Sun H."/>
            <person name="Tritt A."/>
            <person name="Yoshinaga Y."/>
            <person name="Zwiers L.-H."/>
            <person name="Turgeon B."/>
            <person name="Goodwin S."/>
            <person name="Spatafora J."/>
            <person name="Crous P."/>
            <person name="Grigoriev I."/>
        </authorList>
    </citation>
    <scope>NUCLEOTIDE SEQUENCE</scope>
    <source>
        <strain evidence="1">CBS 525.71</strain>
    </source>
</reference>
<keyword evidence="2" id="KW-1185">Reference proteome</keyword>
<protein>
    <submittedName>
        <fullName evidence="1">Uncharacterized protein</fullName>
    </submittedName>
</protein>
<accession>A0ACB6SK06</accession>
<comment type="caution">
    <text evidence="1">The sequence shown here is derived from an EMBL/GenBank/DDBJ whole genome shotgun (WGS) entry which is preliminary data.</text>
</comment>
<dbReference type="Proteomes" id="UP000799754">
    <property type="component" value="Unassembled WGS sequence"/>
</dbReference>
<proteinExistence type="predicted"/>